<reference evidence="1" key="2">
    <citation type="submission" date="2020-11" db="EMBL/GenBank/DDBJ databases">
        <authorList>
            <person name="McCartney M.A."/>
            <person name="Auch B."/>
            <person name="Kono T."/>
            <person name="Mallez S."/>
            <person name="Becker A."/>
            <person name="Gohl D.M."/>
            <person name="Silverstein K.A.T."/>
            <person name="Koren S."/>
            <person name="Bechman K.B."/>
            <person name="Herman A."/>
            <person name="Abrahante J.E."/>
            <person name="Garbe J."/>
        </authorList>
    </citation>
    <scope>NUCLEOTIDE SEQUENCE</scope>
    <source>
        <strain evidence="1">Duluth1</strain>
        <tissue evidence="1">Whole animal</tissue>
    </source>
</reference>
<comment type="caution">
    <text evidence="1">The sequence shown here is derived from an EMBL/GenBank/DDBJ whole genome shotgun (WGS) entry which is preliminary data.</text>
</comment>
<dbReference type="AlphaFoldDB" id="A0A9D4KRM0"/>
<sequence>MVIIDLISVPSGVKDSCSRSLKTVCSSVLGSIYLATCCVANCSNAKSLGVSVLRYDCTAESTFCGLKKGTAL</sequence>
<name>A0A9D4KRM0_DREPO</name>
<reference evidence="1" key="1">
    <citation type="journal article" date="2019" name="bioRxiv">
        <title>The Genome of the Zebra Mussel, Dreissena polymorpha: A Resource for Invasive Species Research.</title>
        <authorList>
            <person name="McCartney M.A."/>
            <person name="Auch B."/>
            <person name="Kono T."/>
            <person name="Mallez S."/>
            <person name="Zhang Y."/>
            <person name="Obille A."/>
            <person name="Becker A."/>
            <person name="Abrahante J.E."/>
            <person name="Garbe J."/>
            <person name="Badalamenti J.P."/>
            <person name="Herman A."/>
            <person name="Mangelson H."/>
            <person name="Liachko I."/>
            <person name="Sullivan S."/>
            <person name="Sone E.D."/>
            <person name="Koren S."/>
            <person name="Silverstein K.A.T."/>
            <person name="Beckman K.B."/>
            <person name="Gohl D.M."/>
        </authorList>
    </citation>
    <scope>NUCLEOTIDE SEQUENCE</scope>
    <source>
        <strain evidence="1">Duluth1</strain>
        <tissue evidence="1">Whole animal</tissue>
    </source>
</reference>
<organism evidence="1 2">
    <name type="scientific">Dreissena polymorpha</name>
    <name type="common">Zebra mussel</name>
    <name type="synonym">Mytilus polymorpha</name>
    <dbReference type="NCBI Taxonomy" id="45954"/>
    <lineage>
        <taxon>Eukaryota</taxon>
        <taxon>Metazoa</taxon>
        <taxon>Spiralia</taxon>
        <taxon>Lophotrochozoa</taxon>
        <taxon>Mollusca</taxon>
        <taxon>Bivalvia</taxon>
        <taxon>Autobranchia</taxon>
        <taxon>Heteroconchia</taxon>
        <taxon>Euheterodonta</taxon>
        <taxon>Imparidentia</taxon>
        <taxon>Neoheterodontei</taxon>
        <taxon>Myida</taxon>
        <taxon>Dreissenoidea</taxon>
        <taxon>Dreissenidae</taxon>
        <taxon>Dreissena</taxon>
    </lineage>
</organism>
<accession>A0A9D4KRM0</accession>
<evidence type="ECO:0000313" key="2">
    <source>
        <dbReference type="Proteomes" id="UP000828390"/>
    </source>
</evidence>
<dbReference type="EMBL" id="JAIWYP010000003">
    <property type="protein sequence ID" value="KAH3844581.1"/>
    <property type="molecule type" value="Genomic_DNA"/>
</dbReference>
<gene>
    <name evidence="1" type="ORF">DPMN_086840</name>
</gene>
<evidence type="ECO:0000313" key="1">
    <source>
        <dbReference type="EMBL" id="KAH3844581.1"/>
    </source>
</evidence>
<dbReference type="Proteomes" id="UP000828390">
    <property type="component" value="Unassembled WGS sequence"/>
</dbReference>
<proteinExistence type="predicted"/>
<protein>
    <submittedName>
        <fullName evidence="1">Uncharacterized protein</fullName>
    </submittedName>
</protein>
<keyword evidence="2" id="KW-1185">Reference proteome</keyword>